<protein>
    <submittedName>
        <fullName evidence="2">Uncharacterized protein</fullName>
    </submittedName>
</protein>
<accession>Q2QSY9</accession>
<organism evidence="2">
    <name type="scientific">Oryza sativa subsp. japonica</name>
    <name type="common">Rice</name>
    <dbReference type="NCBI Taxonomy" id="39947"/>
    <lineage>
        <taxon>Eukaryota</taxon>
        <taxon>Viridiplantae</taxon>
        <taxon>Streptophyta</taxon>
        <taxon>Embryophyta</taxon>
        <taxon>Tracheophyta</taxon>
        <taxon>Spermatophyta</taxon>
        <taxon>Magnoliopsida</taxon>
        <taxon>Liliopsida</taxon>
        <taxon>Poales</taxon>
        <taxon>Poaceae</taxon>
        <taxon>BOP clade</taxon>
        <taxon>Oryzoideae</taxon>
        <taxon>Oryzeae</taxon>
        <taxon>Oryzinae</taxon>
        <taxon>Oryza</taxon>
        <taxon>Oryza sativa</taxon>
    </lineage>
</organism>
<name>Q2QSY9_ORYSJ</name>
<evidence type="ECO:0000256" key="1">
    <source>
        <dbReference type="SAM" id="MobiDB-lite"/>
    </source>
</evidence>
<reference evidence="2" key="2">
    <citation type="submission" date="2005-04" db="EMBL/GenBank/DDBJ databases">
        <authorList>
            <person name="Buell C.R."/>
            <person name="Wing R.A."/>
            <person name="McCombie W.A."/>
            <person name="Ouyang S."/>
        </authorList>
    </citation>
    <scope>NUCLEOTIDE SEQUENCE</scope>
</reference>
<gene>
    <name evidence="2" type="ordered locus">LOC_Os12g22460</name>
</gene>
<sequence>MVRCKKTQVSTDDSGDKGIAGGSGDKGDGFQEGVVQDLGPDGNGLQPQFNNFQDQIDYAVQHALINQSRILVNTLTNVTPENSLVISELICA</sequence>
<evidence type="ECO:0000313" key="2">
    <source>
        <dbReference type="EMBL" id="ABA97880.1"/>
    </source>
</evidence>
<proteinExistence type="predicted"/>
<feature type="region of interest" description="Disordered" evidence="1">
    <location>
        <begin position="1"/>
        <end position="47"/>
    </location>
</feature>
<reference evidence="2" key="1">
    <citation type="journal article" date="2005" name="BMC Biol.">
        <title>The sequence of rice chromosomes 11 and 12, rich in disease resistance genes and recent gene duplications.</title>
        <authorList>
            <consortium name="The rice chromosomes 11 and 12 sequencing consortia"/>
        </authorList>
    </citation>
    <scope>NUCLEOTIDE SEQUENCE [LARGE SCALE GENOMIC DNA]</scope>
</reference>
<dbReference type="AlphaFoldDB" id="Q2QSY9"/>
<dbReference type="EMBL" id="DP000011">
    <property type="protein sequence ID" value="ABA97880.1"/>
    <property type="molecule type" value="Genomic_DNA"/>
</dbReference>
<reference evidence="2" key="3">
    <citation type="submission" date="2006-01" db="EMBL/GenBank/DDBJ databases">
        <authorList>
            <person name="Buell R."/>
        </authorList>
    </citation>
    <scope>NUCLEOTIDE SEQUENCE</scope>
</reference>